<evidence type="ECO:0000313" key="6">
    <source>
        <dbReference type="EMBL" id="PWV98212.1"/>
    </source>
</evidence>
<dbReference type="InterPro" id="IPR036388">
    <property type="entry name" value="WH-like_DNA-bd_sf"/>
</dbReference>
<dbReference type="PROSITE" id="PS51000">
    <property type="entry name" value="HTH_DEOR_2"/>
    <property type="match status" value="1"/>
</dbReference>
<dbReference type="Pfam" id="PF08220">
    <property type="entry name" value="HTH_DeoR"/>
    <property type="match status" value="1"/>
</dbReference>
<dbReference type="InterPro" id="IPR001034">
    <property type="entry name" value="DeoR_HTH"/>
</dbReference>
<dbReference type="InterPro" id="IPR037171">
    <property type="entry name" value="NagB/RpiA_transferase-like"/>
</dbReference>
<keyword evidence="4" id="KW-0804">Transcription</keyword>
<dbReference type="InterPro" id="IPR018356">
    <property type="entry name" value="Tscrpt_reg_HTH_DeoR_CS"/>
</dbReference>
<dbReference type="Gene3D" id="1.10.10.10">
    <property type="entry name" value="Winged helix-like DNA-binding domain superfamily/Winged helix DNA-binding domain"/>
    <property type="match status" value="1"/>
</dbReference>
<evidence type="ECO:0000256" key="4">
    <source>
        <dbReference type="ARBA" id="ARBA00023163"/>
    </source>
</evidence>
<dbReference type="PROSITE" id="PS00894">
    <property type="entry name" value="HTH_DEOR_1"/>
    <property type="match status" value="1"/>
</dbReference>
<evidence type="ECO:0000256" key="1">
    <source>
        <dbReference type="ARBA" id="ARBA00022491"/>
    </source>
</evidence>
<organism evidence="6 7">
    <name type="scientific">Hoeflea marina</name>
    <dbReference type="NCBI Taxonomy" id="274592"/>
    <lineage>
        <taxon>Bacteria</taxon>
        <taxon>Pseudomonadati</taxon>
        <taxon>Pseudomonadota</taxon>
        <taxon>Alphaproteobacteria</taxon>
        <taxon>Hyphomicrobiales</taxon>
        <taxon>Rhizobiaceae</taxon>
        <taxon>Hoeflea</taxon>
    </lineage>
</organism>
<proteinExistence type="predicted"/>
<evidence type="ECO:0000313" key="7">
    <source>
        <dbReference type="Proteomes" id="UP000246352"/>
    </source>
</evidence>
<keyword evidence="1" id="KW-0678">Repressor</keyword>
<dbReference type="SMART" id="SM01134">
    <property type="entry name" value="DeoRC"/>
    <property type="match status" value="1"/>
</dbReference>
<dbReference type="PRINTS" id="PR00037">
    <property type="entry name" value="HTHLACR"/>
</dbReference>
<evidence type="ECO:0000256" key="2">
    <source>
        <dbReference type="ARBA" id="ARBA00023015"/>
    </source>
</evidence>
<sequence>MLTRERQTLIRSRLDAHGRVVAAELSVEFEVSEDTIRRDLRELAAAGLCERVYGGALLRTPPVPLGLRLDVRLEAKRTLGRMTASLLEEGSVVFIDAGSTNLEVARAIAPGLRLTVVTNGPVIAAALIDRPHTEVIMVGGRMNADLGACVDAQALTEIGRLNIDAYVIGACGIDPAAGLMAQSFEEGSIKRAIAARSGAILAPVTTEKFTVRAPFAVSDITDDSTLIVEADAPEAALSRMRAQGARIVACRGDAG</sequence>
<dbReference type="SUPFAM" id="SSF46785">
    <property type="entry name" value="Winged helix' DNA-binding domain"/>
    <property type="match status" value="1"/>
</dbReference>
<dbReference type="AlphaFoldDB" id="A0A317PGF0"/>
<dbReference type="PANTHER" id="PTHR30363">
    <property type="entry name" value="HTH-TYPE TRANSCRIPTIONAL REGULATOR SRLR-RELATED"/>
    <property type="match status" value="1"/>
</dbReference>
<dbReference type="Proteomes" id="UP000246352">
    <property type="component" value="Unassembled WGS sequence"/>
</dbReference>
<dbReference type="SMART" id="SM00420">
    <property type="entry name" value="HTH_DEOR"/>
    <property type="match status" value="1"/>
</dbReference>
<dbReference type="EMBL" id="QGTR01000005">
    <property type="protein sequence ID" value="PWV98212.1"/>
    <property type="molecule type" value="Genomic_DNA"/>
</dbReference>
<protein>
    <submittedName>
        <fullName evidence="6">DeoR family transcriptional regulator</fullName>
    </submittedName>
</protein>
<gene>
    <name evidence="6" type="ORF">DFR52_105193</name>
</gene>
<reference evidence="6 7" key="1">
    <citation type="submission" date="2018-05" db="EMBL/GenBank/DDBJ databases">
        <title>Genomic Encyclopedia of Type Strains, Phase IV (KMG-IV): sequencing the most valuable type-strain genomes for metagenomic binning, comparative biology and taxonomic classification.</title>
        <authorList>
            <person name="Goeker M."/>
        </authorList>
    </citation>
    <scope>NUCLEOTIDE SEQUENCE [LARGE SCALE GENOMIC DNA]</scope>
    <source>
        <strain evidence="6 7">DSM 16791</strain>
    </source>
</reference>
<accession>A0A317PGF0</accession>
<dbReference type="Pfam" id="PF00455">
    <property type="entry name" value="DeoRC"/>
    <property type="match status" value="1"/>
</dbReference>
<comment type="caution">
    <text evidence="6">The sequence shown here is derived from an EMBL/GenBank/DDBJ whole genome shotgun (WGS) entry which is preliminary data.</text>
</comment>
<dbReference type="PANTHER" id="PTHR30363:SF4">
    <property type="entry name" value="GLYCEROL-3-PHOSPHATE REGULON REPRESSOR"/>
    <property type="match status" value="1"/>
</dbReference>
<keyword evidence="7" id="KW-1185">Reference proteome</keyword>
<keyword evidence="2" id="KW-0805">Transcription regulation</keyword>
<dbReference type="GO" id="GO:0003700">
    <property type="term" value="F:DNA-binding transcription factor activity"/>
    <property type="evidence" value="ECO:0007669"/>
    <property type="project" value="InterPro"/>
</dbReference>
<dbReference type="OrthoDB" id="9814815at2"/>
<keyword evidence="3" id="KW-0238">DNA-binding</keyword>
<dbReference type="InterPro" id="IPR014036">
    <property type="entry name" value="DeoR-like_C"/>
</dbReference>
<dbReference type="SUPFAM" id="SSF100950">
    <property type="entry name" value="NagB/RpiA/CoA transferase-like"/>
    <property type="match status" value="1"/>
</dbReference>
<evidence type="ECO:0000259" key="5">
    <source>
        <dbReference type="PROSITE" id="PS51000"/>
    </source>
</evidence>
<dbReference type="InterPro" id="IPR036390">
    <property type="entry name" value="WH_DNA-bd_sf"/>
</dbReference>
<dbReference type="InterPro" id="IPR050313">
    <property type="entry name" value="Carb_Metab_HTH_regulators"/>
</dbReference>
<feature type="domain" description="HTH deoR-type" evidence="5">
    <location>
        <begin position="3"/>
        <end position="58"/>
    </location>
</feature>
<evidence type="ECO:0000256" key="3">
    <source>
        <dbReference type="ARBA" id="ARBA00023125"/>
    </source>
</evidence>
<name>A0A317PGF0_9HYPH</name>
<dbReference type="GO" id="GO:0003677">
    <property type="term" value="F:DNA binding"/>
    <property type="evidence" value="ECO:0007669"/>
    <property type="project" value="UniProtKB-KW"/>
</dbReference>